<dbReference type="AlphaFoldDB" id="A0A5P9CSK4"/>
<geneLocation type="plasmid" evidence="6">
    <name>pthaf100_a</name>
</geneLocation>
<keyword evidence="2" id="KW-0238">DNA-binding</keyword>
<dbReference type="PRINTS" id="PR00032">
    <property type="entry name" value="HTHARAC"/>
</dbReference>
<dbReference type="InterPro" id="IPR020449">
    <property type="entry name" value="Tscrpt_reg_AraC-type_HTH"/>
</dbReference>
<dbReference type="PANTHER" id="PTHR47894">
    <property type="entry name" value="HTH-TYPE TRANSCRIPTIONAL REGULATOR GADX"/>
    <property type="match status" value="1"/>
</dbReference>
<dbReference type="OrthoDB" id="6252225at2"/>
<dbReference type="GO" id="GO:0003700">
    <property type="term" value="F:DNA-binding transcription factor activity"/>
    <property type="evidence" value="ECO:0007669"/>
    <property type="project" value="InterPro"/>
</dbReference>
<dbReference type="SUPFAM" id="SSF46689">
    <property type="entry name" value="Homeodomain-like"/>
    <property type="match status" value="1"/>
</dbReference>
<keyword evidence="1" id="KW-0805">Transcription regulation</keyword>
<protein>
    <recommendedName>
        <fullName evidence="4">HTH araC/xylS-type domain-containing protein</fullName>
    </recommendedName>
</protein>
<keyword evidence="5" id="KW-0614">Plasmid</keyword>
<feature type="domain" description="HTH araC/xylS-type" evidence="4">
    <location>
        <begin position="293"/>
        <end position="324"/>
    </location>
</feature>
<dbReference type="Gene3D" id="1.10.10.60">
    <property type="entry name" value="Homeodomain-like"/>
    <property type="match status" value="1"/>
</dbReference>
<keyword evidence="3" id="KW-0804">Transcription</keyword>
<dbReference type="Pfam" id="PF12625">
    <property type="entry name" value="Arabinose_bd"/>
    <property type="match status" value="1"/>
</dbReference>
<dbReference type="KEGG" id="vaq:FIV01_19885"/>
<evidence type="ECO:0000256" key="1">
    <source>
        <dbReference type="ARBA" id="ARBA00023015"/>
    </source>
</evidence>
<dbReference type="SMART" id="SM00342">
    <property type="entry name" value="HTH_ARAC"/>
    <property type="match status" value="1"/>
</dbReference>
<dbReference type="Pfam" id="PF12833">
    <property type="entry name" value="HTH_18"/>
    <property type="match status" value="1"/>
</dbReference>
<evidence type="ECO:0000313" key="5">
    <source>
        <dbReference type="EMBL" id="QFT28662.1"/>
    </source>
</evidence>
<evidence type="ECO:0000256" key="2">
    <source>
        <dbReference type="ARBA" id="ARBA00023125"/>
    </source>
</evidence>
<evidence type="ECO:0000313" key="6">
    <source>
        <dbReference type="Proteomes" id="UP000326936"/>
    </source>
</evidence>
<evidence type="ECO:0000256" key="3">
    <source>
        <dbReference type="ARBA" id="ARBA00023163"/>
    </source>
</evidence>
<dbReference type="EMBL" id="CP045351">
    <property type="protein sequence ID" value="QFT28662.1"/>
    <property type="molecule type" value="Genomic_DNA"/>
</dbReference>
<proteinExistence type="predicted"/>
<gene>
    <name evidence="5" type="ORF">FIV01_19885</name>
</gene>
<accession>A0A5P9CSK4</accession>
<dbReference type="PROSITE" id="PS01124">
    <property type="entry name" value="HTH_ARAC_FAMILY_2"/>
    <property type="match status" value="1"/>
</dbReference>
<organism evidence="5 6">
    <name type="scientific">Vibrio aquimaris</name>
    <dbReference type="NCBI Taxonomy" id="2587862"/>
    <lineage>
        <taxon>Bacteria</taxon>
        <taxon>Pseudomonadati</taxon>
        <taxon>Pseudomonadota</taxon>
        <taxon>Gammaproteobacteria</taxon>
        <taxon>Vibrionales</taxon>
        <taxon>Vibrionaceae</taxon>
        <taxon>Vibrio</taxon>
    </lineage>
</organism>
<dbReference type="InterPro" id="IPR009057">
    <property type="entry name" value="Homeodomain-like_sf"/>
</dbReference>
<evidence type="ECO:0000259" key="4">
    <source>
        <dbReference type="PROSITE" id="PS01124"/>
    </source>
</evidence>
<sequence length="327" mass="37274">MRALGIEHIHRVAKLRYGIPDNGLGIPESVFQNSMTLIPMSEINVWYDRLEQETRNPDVILDISFDADLSHIGAMSRWLLSGSDLASTIRRVNYGFTSLQNGAFLSASISGPLIKWTYQNPFVASQSKVHDSIRIALVLTKVLRLYLGSDFSPLRVQLQGSRKNSASYQNYFGCDIEWNHSTTQVWFHADLRLATMQKTRVQIGPLAMNYSDLDELLNMPDAEDEIKVIYEILSYSRHHGLPTIGRVSSLLGLSIQQFQRRLRSLGMNFTTVSGYVMSNIAVEMMRRGLPPEDICFKLGYQNQGSFARMFKKQRGLTPSQYKQRYFT</sequence>
<keyword evidence="6" id="KW-1185">Reference proteome</keyword>
<dbReference type="PANTHER" id="PTHR47894:SF4">
    <property type="entry name" value="HTH-TYPE TRANSCRIPTIONAL REGULATOR GADX"/>
    <property type="match status" value="1"/>
</dbReference>
<dbReference type="InterPro" id="IPR018060">
    <property type="entry name" value="HTH_AraC"/>
</dbReference>
<dbReference type="InterPro" id="IPR032687">
    <property type="entry name" value="AraC-type_N"/>
</dbReference>
<dbReference type="GO" id="GO:0000976">
    <property type="term" value="F:transcription cis-regulatory region binding"/>
    <property type="evidence" value="ECO:0007669"/>
    <property type="project" value="TreeGrafter"/>
</dbReference>
<reference evidence="5 6" key="1">
    <citation type="submission" date="2019-10" db="EMBL/GenBank/DDBJ databases">
        <title>Complete genome sequence of Vibrio sp. strain THAF100, isolated from non-filtered water from the water column of tank 6 of a marine aquarium containing stony-coral fragments. Water maintained at 26 degree C.</title>
        <authorList>
            <person name="Ruckert C."/>
            <person name="Franco A."/>
            <person name="Kalinowski J."/>
            <person name="Glaeser S."/>
        </authorList>
    </citation>
    <scope>NUCLEOTIDE SEQUENCE [LARGE SCALE GENOMIC DNA]</scope>
    <source>
        <strain evidence="5 6">THAF100</strain>
        <plasmid evidence="6">pthaf100_a</plasmid>
    </source>
</reference>
<dbReference type="Proteomes" id="UP000326936">
    <property type="component" value="Plasmid pTHAF100_a"/>
</dbReference>
<dbReference type="GO" id="GO:0005829">
    <property type="term" value="C:cytosol"/>
    <property type="evidence" value="ECO:0007669"/>
    <property type="project" value="TreeGrafter"/>
</dbReference>
<name>A0A5P9CSK4_9VIBR</name>